<dbReference type="OrthoDB" id="9994360at2"/>
<protein>
    <submittedName>
        <fullName evidence="3">Uncharacterized protein</fullName>
    </submittedName>
</protein>
<evidence type="ECO:0000256" key="1">
    <source>
        <dbReference type="SAM" id="MobiDB-lite"/>
    </source>
</evidence>
<reference evidence="2 5" key="2">
    <citation type="submission" date="2018-10" db="EMBL/GenBank/DDBJ databases">
        <title>Sequencing the genomes of 1000 actinobacteria strains.</title>
        <authorList>
            <person name="Klenk H.-P."/>
        </authorList>
    </citation>
    <scope>NUCLEOTIDE SEQUENCE [LARGE SCALE GENOMIC DNA]</scope>
    <source>
        <strain evidence="2 5">DSM 45119</strain>
    </source>
</reference>
<name>A0A1I4YN23_9PSEU</name>
<feature type="region of interest" description="Disordered" evidence="1">
    <location>
        <begin position="51"/>
        <end position="98"/>
    </location>
</feature>
<evidence type="ECO:0000313" key="3">
    <source>
        <dbReference type="EMBL" id="SFN39455.1"/>
    </source>
</evidence>
<dbReference type="Proteomes" id="UP000270697">
    <property type="component" value="Unassembled WGS sequence"/>
</dbReference>
<sequence length="98" mass="10780">MQLTSDQAAQLLGITGGALRQIELNKKPASGFLASRAARLFRIPRMQLLKAEDAAQEQPKEKPKAEPKIEPIGPPRRDDRRGPRRVHDEAFGETAIAG</sequence>
<organism evidence="3 4">
    <name type="scientific">Saccharopolyspora antimicrobica</name>
    <dbReference type="NCBI Taxonomy" id="455193"/>
    <lineage>
        <taxon>Bacteria</taxon>
        <taxon>Bacillati</taxon>
        <taxon>Actinomycetota</taxon>
        <taxon>Actinomycetes</taxon>
        <taxon>Pseudonocardiales</taxon>
        <taxon>Pseudonocardiaceae</taxon>
        <taxon>Saccharopolyspora</taxon>
    </lineage>
</organism>
<proteinExistence type="predicted"/>
<keyword evidence="5" id="KW-1185">Reference proteome</keyword>
<dbReference type="STRING" id="455193.SAMN05421805_104218"/>
<gene>
    <name evidence="2" type="ORF">ATL45_1002</name>
    <name evidence="3" type="ORF">SAMN05421805_104218</name>
</gene>
<evidence type="ECO:0000313" key="4">
    <source>
        <dbReference type="Proteomes" id="UP000199398"/>
    </source>
</evidence>
<dbReference type="EMBL" id="FOUP01000004">
    <property type="protein sequence ID" value="SFN39455.1"/>
    <property type="molecule type" value="Genomic_DNA"/>
</dbReference>
<dbReference type="RefSeq" id="WP_093152079.1">
    <property type="nucleotide sequence ID" value="NZ_FOUP01000004.1"/>
</dbReference>
<dbReference type="Proteomes" id="UP000199398">
    <property type="component" value="Unassembled WGS sequence"/>
</dbReference>
<dbReference type="AlphaFoldDB" id="A0A1I4YN23"/>
<dbReference type="EMBL" id="RBXX01000002">
    <property type="protein sequence ID" value="RKT82747.1"/>
    <property type="molecule type" value="Genomic_DNA"/>
</dbReference>
<feature type="compositionally biased region" description="Basic and acidic residues" evidence="1">
    <location>
        <begin position="51"/>
        <end position="90"/>
    </location>
</feature>
<evidence type="ECO:0000313" key="2">
    <source>
        <dbReference type="EMBL" id="RKT82747.1"/>
    </source>
</evidence>
<evidence type="ECO:0000313" key="5">
    <source>
        <dbReference type="Proteomes" id="UP000270697"/>
    </source>
</evidence>
<accession>A0A1I4YN23</accession>
<reference evidence="3 4" key="1">
    <citation type="submission" date="2016-10" db="EMBL/GenBank/DDBJ databases">
        <authorList>
            <person name="de Groot N.N."/>
        </authorList>
    </citation>
    <scope>NUCLEOTIDE SEQUENCE [LARGE SCALE GENOMIC DNA]</scope>
    <source>
        <strain evidence="3 4">CPCC 201259</strain>
    </source>
</reference>